<accession>A0A031LMA1</accession>
<organism evidence="1 2">
    <name type="scientific">Candidatus Acidianus copahuensis</name>
    <dbReference type="NCBI Taxonomy" id="1160895"/>
    <lineage>
        <taxon>Archaea</taxon>
        <taxon>Thermoproteota</taxon>
        <taxon>Thermoprotei</taxon>
        <taxon>Sulfolobales</taxon>
        <taxon>Sulfolobaceae</taxon>
        <taxon>Acidianus</taxon>
    </lineage>
</organism>
<keyword evidence="2" id="KW-1185">Reference proteome</keyword>
<dbReference type="STRING" id="1160895.CM19_11185"/>
<comment type="caution">
    <text evidence="1">The sequence shown here is derived from an EMBL/GenBank/DDBJ whole genome shotgun (WGS) entry which is preliminary data.</text>
</comment>
<dbReference type="Proteomes" id="UP000024332">
    <property type="component" value="Unassembled WGS sequence"/>
</dbReference>
<dbReference type="RefSeq" id="WP_048100416.1">
    <property type="nucleotide sequence ID" value="NZ_JFZT01000057.1"/>
</dbReference>
<dbReference type="EMBL" id="JFZT01000057">
    <property type="protein sequence ID" value="EZQ02028.1"/>
    <property type="molecule type" value="Genomic_DNA"/>
</dbReference>
<evidence type="ECO:0000313" key="2">
    <source>
        <dbReference type="Proteomes" id="UP000024332"/>
    </source>
</evidence>
<name>A0A031LMA1_9CREN</name>
<evidence type="ECO:0000313" key="1">
    <source>
        <dbReference type="EMBL" id="EZQ02028.1"/>
    </source>
</evidence>
<proteinExistence type="predicted"/>
<sequence length="201" mass="23291">MDLRVELPEDVIIPPLSEFTFVCDKELSNSKCSERFIFRDMDLVSFSYSDVIYNMSLLSIVRSKTFGRKRARWLSYIKKYKISILPEEFSTIIRTNGLVTIYVDGYELDEVNGEAIIKEIKLVNTGRIQENSIEALTSIKPRLIVISSLSNYWTSITAYKVTYIEQKLKGELSSLSSFKRMDCEKIELKQDTRICYTSTKI</sequence>
<reference evidence="1 2" key="1">
    <citation type="submission" date="2014-03" db="EMBL/GenBank/DDBJ databases">
        <title>Draft genome sequence of the novel thermoacidophilic archaea Acidianus copahuensis ALE1 strain, isolated from Copahue volcanic area in Neuquen Argentina.</title>
        <authorList>
            <person name="Urbieta M.S."/>
            <person name="Rascovan N."/>
            <person name="Castro C."/>
            <person name="Revale S."/>
            <person name="Giaveno M.A."/>
            <person name="Vazquez M.P."/>
            <person name="Donati E.R."/>
        </authorList>
    </citation>
    <scope>NUCLEOTIDE SEQUENCE [LARGE SCALE GENOMIC DNA]</scope>
    <source>
        <strain evidence="1 2">ALE1</strain>
    </source>
</reference>
<dbReference type="OrthoDB" id="33140at2157"/>
<gene>
    <name evidence="1" type="ORF">CM19_11185</name>
</gene>
<protein>
    <submittedName>
        <fullName evidence="1">Uncharacterized protein</fullName>
    </submittedName>
</protein>
<dbReference type="AlphaFoldDB" id="A0A031LMA1"/>